<gene>
    <name evidence="3" type="ORF">EC844_103198</name>
</gene>
<keyword evidence="4" id="KW-1185">Reference proteome</keyword>
<evidence type="ECO:0000313" key="4">
    <source>
        <dbReference type="Proteomes" id="UP000294963"/>
    </source>
</evidence>
<dbReference type="InterPro" id="IPR031939">
    <property type="entry name" value="Adhesin_E-like"/>
</dbReference>
<organism evidence="3 4">
    <name type="scientific">Acinetobacter calcoaceticus</name>
    <dbReference type="NCBI Taxonomy" id="471"/>
    <lineage>
        <taxon>Bacteria</taxon>
        <taxon>Pseudomonadati</taxon>
        <taxon>Pseudomonadota</taxon>
        <taxon>Gammaproteobacteria</taxon>
        <taxon>Moraxellales</taxon>
        <taxon>Moraxellaceae</taxon>
        <taxon>Acinetobacter</taxon>
        <taxon>Acinetobacter calcoaceticus/baumannii complex</taxon>
    </lineage>
</organism>
<evidence type="ECO:0000259" key="2">
    <source>
        <dbReference type="Pfam" id="PF16747"/>
    </source>
</evidence>
<dbReference type="Proteomes" id="UP000294963">
    <property type="component" value="Unassembled WGS sequence"/>
</dbReference>
<dbReference type="EMBL" id="SLVJ01000003">
    <property type="protein sequence ID" value="TCM69251.1"/>
    <property type="molecule type" value="Genomic_DNA"/>
</dbReference>
<feature type="signal peptide" evidence="1">
    <location>
        <begin position="1"/>
        <end position="19"/>
    </location>
</feature>
<name>A0A4R1Y151_ACICA</name>
<comment type="caution">
    <text evidence="3">The sequence shown here is derived from an EMBL/GenBank/DDBJ whole genome shotgun (WGS) entry which is preliminary data.</text>
</comment>
<reference evidence="3 4" key="1">
    <citation type="submission" date="2019-03" db="EMBL/GenBank/DDBJ databases">
        <title>Genomic analyses of the natural microbiome of Caenorhabditis elegans.</title>
        <authorList>
            <person name="Samuel B."/>
        </authorList>
    </citation>
    <scope>NUCLEOTIDE SEQUENCE [LARGE SCALE GENOMIC DNA]</scope>
    <source>
        <strain evidence="3 4">JUb89</strain>
    </source>
</reference>
<feature type="chain" id="PRO_5020832547" description="Surface-adhesin protein E-like domain-containing protein" evidence="1">
    <location>
        <begin position="20"/>
        <end position="130"/>
    </location>
</feature>
<evidence type="ECO:0000256" key="1">
    <source>
        <dbReference type="SAM" id="SignalP"/>
    </source>
</evidence>
<accession>A0A4R1Y151</accession>
<keyword evidence="1" id="KW-0732">Signal</keyword>
<protein>
    <recommendedName>
        <fullName evidence="2">Surface-adhesin protein E-like domain-containing protein</fullName>
    </recommendedName>
</protein>
<proteinExistence type="predicted"/>
<dbReference type="AlphaFoldDB" id="A0A4R1Y151"/>
<sequence length="130" mass="14752">MKNIFVVMISSFASFGVMAQNLELMTGDANNGYYIDKDSIEKKGQYYQASLVMKHKKIEKTESPSAGTVSYNQQINIFKFNCMDNSNYLSKVSNYLDGKLVSNDFNPNAEKLTKDDSGMTDFICDKYFPK</sequence>
<evidence type="ECO:0000313" key="3">
    <source>
        <dbReference type="EMBL" id="TCM69251.1"/>
    </source>
</evidence>
<feature type="domain" description="Surface-adhesin protein E-like" evidence="2">
    <location>
        <begin position="26"/>
        <end position="108"/>
    </location>
</feature>
<dbReference type="OrthoDB" id="9997237at2"/>
<dbReference type="Pfam" id="PF16747">
    <property type="entry name" value="Adhesin_E"/>
    <property type="match status" value="1"/>
</dbReference>